<keyword evidence="2" id="KW-0547">Nucleotide-binding</keyword>
<sequence>MTDAKSIRLKINEADQRDVGKGIVRISDRQMADLGLVEYDVVTIKGGKPTSALAAKAYPTDEDMDVVRMDGLIRSNSGSSIGQFVEVSKADWSPAEKVTLAPVGRGIQIDIPSETLTKVFSGRPVSKGDVISTTTLRRPASPPAAGKDSMFDEIFKRPERGSAFGFGEVKMRVLSTVPAGTMVRISADTKIELIGGAVDARQAAEVVYEDLGGMRHAILRVREMIELPLKHPELFERLGIDPPRGVLLHGPPGTGKTMLAKAVANESSAHFASINGPEVVSKYYGESEKRIREVFEESERNAPAIIFLDELDSIAPKREEVAGEMERRMVAQLLSLMDGLKERTNVIVIGATNRPDAVDPALRRPGRFDREIELGVPDFEGRREILQIHTRGMPLAQDVDLEEFAQLTYGFVGADIAAFTREAAMNALRRVLPRIDLDLPTIPAEILEELVVTRGDLSSAIHEVSPSALREILIEVPMVTWADVGGLEEVKQLLVEAVEWPLVYGENFRRLGIDAPKGVLLYGPPGTGKTLLAKAVANESNANFITTKGSEILSKWYGESERHVAEIFRKARQVAPAIVFLDELDSLAPVRGGGAGEPHVTERIVNQLLSEIDGMEELRGVVVIGATNRPDIIDPALVRPGRFDELIMVPVPDAASRKKIFAVHTGKMPLADDVDLDELVEKTDEYTGADIASICRKAGRLALREDMDAVEVRKSHFLAALEDVGPSVTPDTMRHYAKLSGELRKKGSRAVEKAAEEAEEGGKGR</sequence>
<dbReference type="SUPFAM" id="SSF54585">
    <property type="entry name" value="Cdc48 domain 2-like"/>
    <property type="match status" value="1"/>
</dbReference>
<dbReference type="SMART" id="SM00382">
    <property type="entry name" value="AAA"/>
    <property type="match status" value="2"/>
</dbReference>
<organism evidence="8 9">
    <name type="scientific">Candidatus Methanocrinis natronophilus</name>
    <dbReference type="NCBI Taxonomy" id="3033396"/>
    <lineage>
        <taxon>Archaea</taxon>
        <taxon>Methanobacteriati</taxon>
        <taxon>Methanobacteriota</taxon>
        <taxon>Stenosarchaea group</taxon>
        <taxon>Methanomicrobia</taxon>
        <taxon>Methanotrichales</taxon>
        <taxon>Methanotrichaceae</taxon>
        <taxon>Methanocrinis</taxon>
    </lineage>
</organism>
<evidence type="ECO:0000256" key="4">
    <source>
        <dbReference type="SAM" id="MobiDB-lite"/>
    </source>
</evidence>
<dbReference type="InterPro" id="IPR003593">
    <property type="entry name" value="AAA+_ATPase"/>
</dbReference>
<dbReference type="Gene3D" id="1.10.8.60">
    <property type="match status" value="2"/>
</dbReference>
<feature type="region of interest" description="Disordered" evidence="4">
    <location>
        <begin position="744"/>
        <end position="765"/>
    </location>
</feature>
<dbReference type="Pfam" id="PF00004">
    <property type="entry name" value="AAA"/>
    <property type="match status" value="2"/>
</dbReference>
<dbReference type="Proteomes" id="UP001220010">
    <property type="component" value="Unassembled WGS sequence"/>
</dbReference>
<dbReference type="Pfam" id="PF02933">
    <property type="entry name" value="CDC48_2"/>
    <property type="match status" value="1"/>
</dbReference>
<evidence type="ECO:0000259" key="6">
    <source>
        <dbReference type="SMART" id="SM01072"/>
    </source>
</evidence>
<dbReference type="Gene3D" id="3.40.50.300">
    <property type="entry name" value="P-loop containing nucleotide triphosphate hydrolases"/>
    <property type="match status" value="2"/>
</dbReference>
<dbReference type="InterPro" id="IPR027417">
    <property type="entry name" value="P-loop_NTPase"/>
</dbReference>
<keyword evidence="3" id="KW-0067">ATP-binding</keyword>
<evidence type="ECO:0000256" key="3">
    <source>
        <dbReference type="ARBA" id="ARBA00022840"/>
    </source>
</evidence>
<evidence type="ECO:0000256" key="1">
    <source>
        <dbReference type="ARBA" id="ARBA00009833"/>
    </source>
</evidence>
<dbReference type="InterPro" id="IPR041569">
    <property type="entry name" value="AAA_lid_3"/>
</dbReference>
<feature type="domain" description="CDC48 N-terminal subdomain" evidence="7">
    <location>
        <begin position="8"/>
        <end position="92"/>
    </location>
</feature>
<evidence type="ECO:0000256" key="2">
    <source>
        <dbReference type="ARBA" id="ARBA00022741"/>
    </source>
</evidence>
<dbReference type="InterPro" id="IPR009010">
    <property type="entry name" value="Asp_de-COase-like_dom_sf"/>
</dbReference>
<feature type="domain" description="AAA+ ATPase" evidence="5">
    <location>
        <begin position="515"/>
        <end position="653"/>
    </location>
</feature>
<dbReference type="PANTHER" id="PTHR23077:SF171">
    <property type="entry name" value="NUCLEAR VALOSIN-CONTAINING PROTEIN-LIKE"/>
    <property type="match status" value="1"/>
</dbReference>
<dbReference type="InterPro" id="IPR050168">
    <property type="entry name" value="AAA_ATPase_domain"/>
</dbReference>
<dbReference type="InterPro" id="IPR004201">
    <property type="entry name" value="Cdc48_dom2"/>
</dbReference>
<evidence type="ECO:0000313" key="8">
    <source>
        <dbReference type="EMBL" id="MDF0591869.1"/>
    </source>
</evidence>
<dbReference type="Gene3D" id="2.40.40.20">
    <property type="match status" value="1"/>
</dbReference>
<name>A0ABT5XB04_9EURY</name>
<dbReference type="Pfam" id="PF02359">
    <property type="entry name" value="CDC48_N"/>
    <property type="match status" value="1"/>
</dbReference>
<comment type="similarity">
    <text evidence="1">Belongs to the AAA ATPase family. CDC48 subfamily.</text>
</comment>
<feature type="domain" description="AAA+ ATPase" evidence="5">
    <location>
        <begin position="242"/>
        <end position="378"/>
    </location>
</feature>
<dbReference type="InterPro" id="IPR005938">
    <property type="entry name" value="AAA_ATPase_CDC48"/>
</dbReference>
<proteinExistence type="inferred from homology"/>
<dbReference type="SMART" id="SM01072">
    <property type="entry name" value="CDC48_2"/>
    <property type="match status" value="1"/>
</dbReference>
<dbReference type="EMBL" id="JARFPK010000078">
    <property type="protein sequence ID" value="MDF0591869.1"/>
    <property type="molecule type" value="Genomic_DNA"/>
</dbReference>
<comment type="caution">
    <text evidence="8">The sequence shown here is derived from an EMBL/GenBank/DDBJ whole genome shotgun (WGS) entry which is preliminary data.</text>
</comment>
<protein>
    <submittedName>
        <fullName evidence="8">CDC48 family AAA ATPase</fullName>
    </submittedName>
</protein>
<dbReference type="Pfam" id="PF17862">
    <property type="entry name" value="AAA_lid_3"/>
    <property type="match status" value="2"/>
</dbReference>
<dbReference type="NCBIfam" id="TIGR01243">
    <property type="entry name" value="CDC48"/>
    <property type="match status" value="1"/>
</dbReference>
<gene>
    <name evidence="8" type="ORF">P0O15_11950</name>
</gene>
<accession>A0ABT5XB04</accession>
<dbReference type="InterPro" id="IPR003959">
    <property type="entry name" value="ATPase_AAA_core"/>
</dbReference>
<dbReference type="PROSITE" id="PS00674">
    <property type="entry name" value="AAA"/>
    <property type="match status" value="2"/>
</dbReference>
<dbReference type="SUPFAM" id="SSF52540">
    <property type="entry name" value="P-loop containing nucleoside triphosphate hydrolases"/>
    <property type="match status" value="2"/>
</dbReference>
<evidence type="ECO:0000313" key="9">
    <source>
        <dbReference type="Proteomes" id="UP001220010"/>
    </source>
</evidence>
<feature type="domain" description="CDC48" evidence="6">
    <location>
        <begin position="108"/>
        <end position="200"/>
    </location>
</feature>
<reference evidence="8 9" key="1">
    <citation type="submission" date="2023-03" db="EMBL/GenBank/DDBJ databases">
        <title>WGS of Methanotrichaceae archaeon Mx.</title>
        <authorList>
            <person name="Sorokin D.Y."/>
            <person name="Merkel A.Y."/>
        </authorList>
    </citation>
    <scope>NUCLEOTIDE SEQUENCE [LARGE SCALE GENOMIC DNA]</scope>
    <source>
        <strain evidence="8 9">Mx</strain>
    </source>
</reference>
<evidence type="ECO:0000259" key="5">
    <source>
        <dbReference type="SMART" id="SM00382"/>
    </source>
</evidence>
<dbReference type="InterPro" id="IPR003960">
    <property type="entry name" value="ATPase_AAA_CS"/>
</dbReference>
<dbReference type="PANTHER" id="PTHR23077">
    <property type="entry name" value="AAA-FAMILY ATPASE"/>
    <property type="match status" value="1"/>
</dbReference>
<dbReference type="RefSeq" id="WP_316967592.1">
    <property type="nucleotide sequence ID" value="NZ_JARFPK010000078.1"/>
</dbReference>
<keyword evidence="9" id="KW-1185">Reference proteome</keyword>
<dbReference type="SMART" id="SM01073">
    <property type="entry name" value="CDC48_N"/>
    <property type="match status" value="1"/>
</dbReference>
<dbReference type="InterPro" id="IPR029067">
    <property type="entry name" value="CDC48_domain_2-like_sf"/>
</dbReference>
<dbReference type="InterPro" id="IPR003338">
    <property type="entry name" value="CDC4_N-term_subdom"/>
</dbReference>
<evidence type="ECO:0000259" key="7">
    <source>
        <dbReference type="SMART" id="SM01073"/>
    </source>
</evidence>
<dbReference type="SUPFAM" id="SSF50692">
    <property type="entry name" value="ADC-like"/>
    <property type="match status" value="1"/>
</dbReference>